<evidence type="ECO:0000313" key="4">
    <source>
        <dbReference type="Proteomes" id="UP000028980"/>
    </source>
</evidence>
<evidence type="ECO:0000256" key="1">
    <source>
        <dbReference type="ARBA" id="ARBA00038128"/>
    </source>
</evidence>
<feature type="domain" description="AB hydrolase-1" evidence="2">
    <location>
        <begin position="27"/>
        <end position="265"/>
    </location>
</feature>
<dbReference type="PANTHER" id="PTHR43433:SF4">
    <property type="entry name" value="NON-HEME CHLOROPEROXIDASE-RELATED"/>
    <property type="match status" value="1"/>
</dbReference>
<accession>A0A081DFH9</accession>
<dbReference type="GO" id="GO:0016691">
    <property type="term" value="F:chloride peroxidase activity"/>
    <property type="evidence" value="ECO:0007669"/>
    <property type="project" value="UniProtKB-EC"/>
</dbReference>
<keyword evidence="3" id="KW-0560">Oxidoreductase</keyword>
<evidence type="ECO:0000313" key="3">
    <source>
        <dbReference type="EMBL" id="GAK77675.1"/>
    </source>
</evidence>
<organism evidence="3 4">
    <name type="scientific">Nonlabens ulvanivorans</name>
    <name type="common">Persicivirga ulvanivorans</name>
    <dbReference type="NCBI Taxonomy" id="906888"/>
    <lineage>
        <taxon>Bacteria</taxon>
        <taxon>Pseudomonadati</taxon>
        <taxon>Bacteroidota</taxon>
        <taxon>Flavobacteriia</taxon>
        <taxon>Flavobacteriales</taxon>
        <taxon>Flavobacteriaceae</taxon>
        <taxon>Nonlabens</taxon>
    </lineage>
</organism>
<dbReference type="AlphaFoldDB" id="A0A081DFH9"/>
<dbReference type="SUPFAM" id="SSF53474">
    <property type="entry name" value="alpha/beta-Hydrolases"/>
    <property type="match status" value="1"/>
</dbReference>
<proteinExistence type="inferred from homology"/>
<dbReference type="Pfam" id="PF00561">
    <property type="entry name" value="Abhydrolase_1"/>
    <property type="match status" value="1"/>
</dbReference>
<dbReference type="InterPro" id="IPR050471">
    <property type="entry name" value="AB_hydrolase"/>
</dbReference>
<dbReference type="PRINTS" id="PR00111">
    <property type="entry name" value="ABHYDROLASE"/>
</dbReference>
<dbReference type="InterPro" id="IPR000639">
    <property type="entry name" value="Epox_hydrolase-like"/>
</dbReference>
<sequence length="278" mass="31116">MPYLEKTTAQHDADVSIYFEDQGEGQPIILIHGWPLSGAMWEYQVPTLIENGYRVITYDRRGFGKSSRPWNGYDYHTMAEDLNDLIEQLEIEDVILVGFSMGGGDLAQYVDTFGTSKIDKLVFMSSIAPYLLKTDDNPSGAPPDDVFKGMENGIKNDRAGFLKGFGSGFVNYEENKERISQAQLDYNFQIALDASPKGTLDCINAFGRTDLRNALKKIDVPTLFIHGDTDNIVPIEPSSKQGHSIVKDSKLEIIKDAPHGLYVTHKDEVNKILLDFIK</sequence>
<dbReference type="Gene3D" id="3.40.50.1820">
    <property type="entry name" value="alpha/beta hydrolase"/>
    <property type="match status" value="1"/>
</dbReference>
<gene>
    <name evidence="3" type="ORF">JCM19296_3283</name>
</gene>
<dbReference type="InterPro" id="IPR029058">
    <property type="entry name" value="AB_hydrolase_fold"/>
</dbReference>
<comment type="caution">
    <text evidence="3">The sequence shown here is derived from an EMBL/GenBank/DDBJ whole genome shotgun (WGS) entry which is preliminary data.</text>
</comment>
<protein>
    <submittedName>
        <fullName evidence="3">Non-heme chloroperoxidase</fullName>
        <ecNumber evidence="3">1.11.1.10</ecNumber>
    </submittedName>
</protein>
<dbReference type="EMBL" id="BBLG01000011">
    <property type="protein sequence ID" value="GAK77675.1"/>
    <property type="molecule type" value="Genomic_DNA"/>
</dbReference>
<reference evidence="3 4" key="1">
    <citation type="journal article" date="2014" name="Genome Announc.">
        <title>Draft Genome Sequences of Marine Flavobacterium Nonlabens Strains NR17, NR24, NR27, NR32, NR33, and Ara13.</title>
        <authorList>
            <person name="Nakanishi M."/>
            <person name="Meirelles P."/>
            <person name="Suzuki R."/>
            <person name="Takatani N."/>
            <person name="Mino S."/>
            <person name="Suda W."/>
            <person name="Oshima K."/>
            <person name="Hattori M."/>
            <person name="Ohkuma M."/>
            <person name="Hosokawa M."/>
            <person name="Miyashita K."/>
            <person name="Thompson F.L."/>
            <person name="Niwa A."/>
            <person name="Sawabe T."/>
            <person name="Sawabe T."/>
        </authorList>
    </citation>
    <scope>NUCLEOTIDE SEQUENCE [LARGE SCALE GENOMIC DNA]</scope>
    <source>
        <strain evidence="4">JCM19296</strain>
    </source>
</reference>
<dbReference type="Proteomes" id="UP000028980">
    <property type="component" value="Unassembled WGS sequence"/>
</dbReference>
<dbReference type="InterPro" id="IPR000073">
    <property type="entry name" value="AB_hydrolase_1"/>
</dbReference>
<comment type="similarity">
    <text evidence="1">Belongs to the AB hydrolase superfamily. Bacterial non-heme haloperoxidase / perhydrolase family.</text>
</comment>
<dbReference type="FunFam" id="3.40.50.1820:FF:000205">
    <property type="entry name" value="Non-haem bromoperoxidase BPO-A2"/>
    <property type="match status" value="1"/>
</dbReference>
<dbReference type="EC" id="1.11.1.10" evidence="3"/>
<dbReference type="PRINTS" id="PR00412">
    <property type="entry name" value="EPOXHYDRLASE"/>
</dbReference>
<name>A0A081DFH9_NONUL</name>
<evidence type="ECO:0000259" key="2">
    <source>
        <dbReference type="Pfam" id="PF00561"/>
    </source>
</evidence>
<dbReference type="PANTHER" id="PTHR43433">
    <property type="entry name" value="HYDROLASE, ALPHA/BETA FOLD FAMILY PROTEIN"/>
    <property type="match status" value="1"/>
</dbReference>
<keyword evidence="3" id="KW-0575">Peroxidase</keyword>